<evidence type="ECO:0000256" key="5">
    <source>
        <dbReference type="ARBA" id="ARBA00023136"/>
    </source>
</evidence>
<keyword evidence="4 6" id="KW-1133">Transmembrane helix</keyword>
<name>A0A1M4Y6X8_9GAMM</name>
<organism evidence="7 8">
    <name type="scientific">Modicisalibacter ilicicola DSM 19980</name>
    <dbReference type="NCBI Taxonomy" id="1121942"/>
    <lineage>
        <taxon>Bacteria</taxon>
        <taxon>Pseudomonadati</taxon>
        <taxon>Pseudomonadota</taxon>
        <taxon>Gammaproteobacteria</taxon>
        <taxon>Oceanospirillales</taxon>
        <taxon>Halomonadaceae</taxon>
        <taxon>Modicisalibacter</taxon>
    </lineage>
</organism>
<reference evidence="7 8" key="1">
    <citation type="submission" date="2016-11" db="EMBL/GenBank/DDBJ databases">
        <authorList>
            <person name="Jaros S."/>
            <person name="Januszkiewicz K."/>
            <person name="Wedrychowicz H."/>
        </authorList>
    </citation>
    <scope>NUCLEOTIDE SEQUENCE [LARGE SCALE GENOMIC DNA]</scope>
    <source>
        <strain evidence="7 8">DSM 19980</strain>
    </source>
</reference>
<feature type="transmembrane region" description="Helical" evidence="6">
    <location>
        <begin position="208"/>
        <end position="229"/>
    </location>
</feature>
<evidence type="ECO:0000256" key="4">
    <source>
        <dbReference type="ARBA" id="ARBA00022989"/>
    </source>
</evidence>
<dbReference type="PANTHER" id="PTHR21716">
    <property type="entry name" value="TRANSMEMBRANE PROTEIN"/>
    <property type="match status" value="1"/>
</dbReference>
<feature type="transmembrane region" description="Helical" evidence="6">
    <location>
        <begin position="235"/>
        <end position="264"/>
    </location>
</feature>
<keyword evidence="3 6" id="KW-0812">Transmembrane</keyword>
<dbReference type="GO" id="GO:0055085">
    <property type="term" value="P:transmembrane transport"/>
    <property type="evidence" value="ECO:0007669"/>
    <property type="project" value="TreeGrafter"/>
</dbReference>
<evidence type="ECO:0000256" key="3">
    <source>
        <dbReference type="ARBA" id="ARBA00022692"/>
    </source>
</evidence>
<feature type="transmembrane region" description="Helical" evidence="6">
    <location>
        <begin position="310"/>
        <end position="335"/>
    </location>
</feature>
<sequence length="359" mass="39405">MPEASEGRSSDYSRRVWIAVGAGTTMAVLLIGLWFSLGVLLMVFAGLLLATLFSLPANWLHRHTFLSRRLSLVIVLVTSVMALITFGLNFALNLGQQFERLAEVLPGSIEGLEGWARGHPMGAWMADRVEQIPPPSEALGSWSSRISSMFSTTLDALLNLLVVLLIGLFIAFEPDLYKRGVLRLIVPARRHAVADFLRLVERKMAWWLLGRLVSMTIIGLLSGGGLWLLGIPMAFSLGLLAGLLSFIPYLGPLLSAVPALLVAFSQDPTSMLHVAVLYLGIQFLESYLVTPLVQREAVSIPPGLLLVVQLWLGLYVGLLGLLLAEPLIVLGMLAVRRFYVEGWLEKRAMSRERQPEEGG</sequence>
<evidence type="ECO:0000256" key="6">
    <source>
        <dbReference type="SAM" id="Phobius"/>
    </source>
</evidence>
<dbReference type="Pfam" id="PF01594">
    <property type="entry name" value="AI-2E_transport"/>
    <property type="match status" value="1"/>
</dbReference>
<accession>A0A1M4Y6X8</accession>
<dbReference type="AlphaFoldDB" id="A0A1M4Y6X8"/>
<dbReference type="PANTHER" id="PTHR21716:SF62">
    <property type="entry name" value="TRANSPORT PROTEIN YDBI-RELATED"/>
    <property type="match status" value="1"/>
</dbReference>
<proteinExistence type="inferred from homology"/>
<feature type="transmembrane region" description="Helical" evidence="6">
    <location>
        <begin position="149"/>
        <end position="172"/>
    </location>
</feature>
<comment type="subcellular location">
    <subcellularLocation>
        <location evidence="1">Membrane</location>
        <topology evidence="1">Multi-pass membrane protein</topology>
    </subcellularLocation>
</comment>
<feature type="transmembrane region" description="Helical" evidence="6">
    <location>
        <begin position="271"/>
        <end position="290"/>
    </location>
</feature>
<dbReference type="RefSeq" id="WP_072821549.1">
    <property type="nucleotide sequence ID" value="NZ_FQUJ01000006.1"/>
</dbReference>
<dbReference type="GO" id="GO:0016020">
    <property type="term" value="C:membrane"/>
    <property type="evidence" value="ECO:0007669"/>
    <property type="project" value="UniProtKB-SubCell"/>
</dbReference>
<dbReference type="Proteomes" id="UP000184346">
    <property type="component" value="Unassembled WGS sequence"/>
</dbReference>
<gene>
    <name evidence="7" type="ORF">SAMN02745148_01607</name>
</gene>
<evidence type="ECO:0000256" key="2">
    <source>
        <dbReference type="ARBA" id="ARBA00009773"/>
    </source>
</evidence>
<evidence type="ECO:0000256" key="1">
    <source>
        <dbReference type="ARBA" id="ARBA00004141"/>
    </source>
</evidence>
<protein>
    <submittedName>
        <fullName evidence="7">Predicted PurR-regulated permease PerM</fullName>
    </submittedName>
</protein>
<dbReference type="EMBL" id="FQUJ01000006">
    <property type="protein sequence ID" value="SHF01430.1"/>
    <property type="molecule type" value="Genomic_DNA"/>
</dbReference>
<comment type="similarity">
    <text evidence="2">Belongs to the autoinducer-2 exporter (AI-2E) (TC 2.A.86) family.</text>
</comment>
<keyword evidence="8" id="KW-1185">Reference proteome</keyword>
<dbReference type="InterPro" id="IPR002549">
    <property type="entry name" value="AI-2E-like"/>
</dbReference>
<dbReference type="STRING" id="1121942.SAMN02745148_01607"/>
<feature type="transmembrane region" description="Helical" evidence="6">
    <location>
        <begin position="16"/>
        <end position="35"/>
    </location>
</feature>
<feature type="transmembrane region" description="Helical" evidence="6">
    <location>
        <begin position="72"/>
        <end position="92"/>
    </location>
</feature>
<evidence type="ECO:0000313" key="7">
    <source>
        <dbReference type="EMBL" id="SHF01430.1"/>
    </source>
</evidence>
<evidence type="ECO:0000313" key="8">
    <source>
        <dbReference type="Proteomes" id="UP000184346"/>
    </source>
</evidence>
<keyword evidence="5 6" id="KW-0472">Membrane</keyword>
<feature type="transmembrane region" description="Helical" evidence="6">
    <location>
        <begin position="41"/>
        <end position="60"/>
    </location>
</feature>